<feature type="compositionally biased region" description="Polar residues" evidence="1">
    <location>
        <begin position="121"/>
        <end position="132"/>
    </location>
</feature>
<reference evidence="2" key="1">
    <citation type="submission" date="2018-05" db="EMBL/GenBank/DDBJ databases">
        <authorList>
            <person name="Lanie J.A."/>
            <person name="Ng W.-L."/>
            <person name="Kazmierczak K.M."/>
            <person name="Andrzejewski T.M."/>
            <person name="Davidsen T.M."/>
            <person name="Wayne K.J."/>
            <person name="Tettelin H."/>
            <person name="Glass J.I."/>
            <person name="Rusch D."/>
            <person name="Podicherti R."/>
            <person name="Tsui H.-C.T."/>
            <person name="Winkler M.E."/>
        </authorList>
    </citation>
    <scope>NUCLEOTIDE SEQUENCE</scope>
</reference>
<accession>A0A382HCW0</accession>
<feature type="region of interest" description="Disordered" evidence="1">
    <location>
        <begin position="107"/>
        <end position="132"/>
    </location>
</feature>
<dbReference type="EMBL" id="UINC01060466">
    <property type="protein sequence ID" value="SVB84999.1"/>
    <property type="molecule type" value="Genomic_DNA"/>
</dbReference>
<sequence>MAENTQNEGVKNFMSDIRYKLMLRAQAELEMTQSIVDGDNPWGCTAAELTSWKAYRKAWCDLARSDLSGVSIVMQNDMMLGGIDIPEVPDGWDFIVRAEDDLPPVLTRTNIDGYDPDSEIQESQTQDQSGVA</sequence>
<evidence type="ECO:0000313" key="2">
    <source>
        <dbReference type="EMBL" id="SVB84999.1"/>
    </source>
</evidence>
<protein>
    <submittedName>
        <fullName evidence="2">Uncharacterized protein</fullName>
    </submittedName>
</protein>
<dbReference type="AlphaFoldDB" id="A0A382HCW0"/>
<organism evidence="2">
    <name type="scientific">marine metagenome</name>
    <dbReference type="NCBI Taxonomy" id="408172"/>
    <lineage>
        <taxon>unclassified sequences</taxon>
        <taxon>metagenomes</taxon>
        <taxon>ecological metagenomes</taxon>
    </lineage>
</organism>
<proteinExistence type="predicted"/>
<evidence type="ECO:0000256" key="1">
    <source>
        <dbReference type="SAM" id="MobiDB-lite"/>
    </source>
</evidence>
<name>A0A382HCW0_9ZZZZ</name>
<gene>
    <name evidence="2" type="ORF">METZ01_LOCUS237853</name>
</gene>